<proteinExistence type="predicted"/>
<dbReference type="EMBL" id="JABBJJ010000041">
    <property type="protein sequence ID" value="NMO15538.1"/>
    <property type="molecule type" value="Genomic_DNA"/>
</dbReference>
<organism evidence="1 2">
    <name type="scientific">Pyxidicoccus fallax</name>
    <dbReference type="NCBI Taxonomy" id="394095"/>
    <lineage>
        <taxon>Bacteria</taxon>
        <taxon>Pseudomonadati</taxon>
        <taxon>Myxococcota</taxon>
        <taxon>Myxococcia</taxon>
        <taxon>Myxococcales</taxon>
        <taxon>Cystobacterineae</taxon>
        <taxon>Myxococcaceae</taxon>
        <taxon>Pyxidicoccus</taxon>
    </lineage>
</organism>
<dbReference type="Proteomes" id="UP000518300">
    <property type="component" value="Unassembled WGS sequence"/>
</dbReference>
<keyword evidence="2" id="KW-1185">Reference proteome</keyword>
<dbReference type="AlphaFoldDB" id="A0A848LH21"/>
<name>A0A848LH21_9BACT</name>
<sequence>MNADAQTLQRIAQVDPVHADTMSRQPTTFTSQPLSFYKRFKLLRAEVRLPHRALQFRYADDGTHVVNLTAGDPQSIYKINQDEGLALEASQVAEYVKFFVANTEGGKHKVVEGAGDLVWLPATNTDAALGAKKADAVAKLHPVKVSQGAEGFEAVATVLMGSQLVETTFQVRKSGRVQPLKQQVVVEGMPVPVVR</sequence>
<protein>
    <submittedName>
        <fullName evidence="1">Uncharacterized protein</fullName>
    </submittedName>
</protein>
<evidence type="ECO:0000313" key="1">
    <source>
        <dbReference type="EMBL" id="NMO15538.1"/>
    </source>
</evidence>
<gene>
    <name evidence="1" type="ORF">HG543_11840</name>
</gene>
<reference evidence="1 2" key="1">
    <citation type="submission" date="2020-04" db="EMBL/GenBank/DDBJ databases">
        <title>Draft genome of Pyxidicoccus fallax type strain.</title>
        <authorList>
            <person name="Whitworth D.E."/>
        </authorList>
    </citation>
    <scope>NUCLEOTIDE SEQUENCE [LARGE SCALE GENOMIC DNA]</scope>
    <source>
        <strain evidence="1 2">DSM 14698</strain>
    </source>
</reference>
<dbReference type="RefSeq" id="WP_169344830.1">
    <property type="nucleotide sequence ID" value="NZ_JABBJJ010000041.1"/>
</dbReference>
<accession>A0A848LH21</accession>
<comment type="caution">
    <text evidence="1">The sequence shown here is derived from an EMBL/GenBank/DDBJ whole genome shotgun (WGS) entry which is preliminary data.</text>
</comment>
<evidence type="ECO:0000313" key="2">
    <source>
        <dbReference type="Proteomes" id="UP000518300"/>
    </source>
</evidence>